<dbReference type="InterPro" id="IPR013762">
    <property type="entry name" value="Integrase-like_cat_sf"/>
</dbReference>
<dbReference type="SUPFAM" id="SSF56349">
    <property type="entry name" value="DNA breaking-rejoining enzymes"/>
    <property type="match status" value="1"/>
</dbReference>
<dbReference type="Proteomes" id="UP001058072">
    <property type="component" value="Chromosome"/>
</dbReference>
<keyword evidence="1" id="KW-0233">DNA recombination</keyword>
<reference evidence="2" key="1">
    <citation type="submission" date="2021-03" db="EMBL/GenBank/DDBJ databases">
        <title>Comparative Genomics and Metabolomics in the genus Turicibacter.</title>
        <authorList>
            <person name="Maki J."/>
            <person name="Looft T."/>
        </authorList>
    </citation>
    <scope>NUCLEOTIDE SEQUENCE</scope>
    <source>
        <strain evidence="2">ISU324</strain>
    </source>
</reference>
<dbReference type="EMBL" id="CP071250">
    <property type="protein sequence ID" value="UUF08495.1"/>
    <property type="molecule type" value="Genomic_DNA"/>
</dbReference>
<name>A0A9Q9CH77_9FIRM</name>
<organism evidence="2 3">
    <name type="scientific">Turicibacter bilis</name>
    <dbReference type="NCBI Taxonomy" id="2735723"/>
    <lineage>
        <taxon>Bacteria</taxon>
        <taxon>Bacillati</taxon>
        <taxon>Bacillota</taxon>
        <taxon>Erysipelotrichia</taxon>
        <taxon>Erysipelotrichales</taxon>
        <taxon>Turicibacteraceae</taxon>
        <taxon>Turicibacter</taxon>
    </lineage>
</organism>
<proteinExistence type="predicted"/>
<accession>A0A9Q9CH77</accession>
<dbReference type="GO" id="GO:0015074">
    <property type="term" value="P:DNA integration"/>
    <property type="evidence" value="ECO:0007669"/>
    <property type="project" value="InterPro"/>
</dbReference>
<dbReference type="GO" id="GO:0006310">
    <property type="term" value="P:DNA recombination"/>
    <property type="evidence" value="ECO:0007669"/>
    <property type="project" value="UniProtKB-KW"/>
</dbReference>
<evidence type="ECO:0000313" key="3">
    <source>
        <dbReference type="Proteomes" id="UP001058072"/>
    </source>
</evidence>
<gene>
    <name evidence="2" type="ORF">J0J70_00110</name>
</gene>
<dbReference type="RefSeq" id="WP_212725113.1">
    <property type="nucleotide sequence ID" value="NZ_CP071250.1"/>
</dbReference>
<dbReference type="InterPro" id="IPR011010">
    <property type="entry name" value="DNA_brk_join_enz"/>
</dbReference>
<protein>
    <submittedName>
        <fullName evidence="2">Uncharacterized protein</fullName>
    </submittedName>
</protein>
<dbReference type="GO" id="GO:0003677">
    <property type="term" value="F:DNA binding"/>
    <property type="evidence" value="ECO:0007669"/>
    <property type="project" value="InterPro"/>
</dbReference>
<sequence length="405" mass="47016">MGKIVPLNKDYDLRFVKVIIKEDHVDERTGELIVTHRVIIKLKNMKNGRSRIHPYTEFINKWFNKSTKYQSNIATCLVRFLNYIYFDLSSKVLSDISDLTFEFGVLFLNDVAKTCSREVVSQYERVIAHFYLFLCEKNLLNYIKKEEFRYIETNNRLVLQSPFEGKVKKAKIGNTNNLHNLDFELIFPFIEIALKYEPSIALGIYFQIFGGLRASEVVSIEYNNISFKGPNGLHGMRINIFRKDLRPETKSGFISGVKRPRKQTIVAIDNALAELYKFHKEHFKVSGCNAVFVDRNGNPMTYNTYLRKFKKVKEAFIQELSQSENLNLRAYAMTLMSYNWATHMGRGIFSNMVKEVANNAAEIAVMRGDKNLSSSLPYLNDTEQVERKVVSLMESFYQRLGVDLK</sequence>
<evidence type="ECO:0000313" key="2">
    <source>
        <dbReference type="EMBL" id="UUF08495.1"/>
    </source>
</evidence>
<dbReference type="Gene3D" id="1.10.443.10">
    <property type="entry name" value="Intergrase catalytic core"/>
    <property type="match status" value="1"/>
</dbReference>
<dbReference type="AlphaFoldDB" id="A0A9Q9CH77"/>
<evidence type="ECO:0000256" key="1">
    <source>
        <dbReference type="ARBA" id="ARBA00023172"/>
    </source>
</evidence>